<dbReference type="EMBL" id="JTDK01000006">
    <property type="protein sequence ID" value="KHK98840.1"/>
    <property type="molecule type" value="Genomic_DNA"/>
</dbReference>
<evidence type="ECO:0000313" key="4">
    <source>
        <dbReference type="Proteomes" id="UP000031030"/>
    </source>
</evidence>
<evidence type="ECO:0000313" key="3">
    <source>
        <dbReference type="EMBL" id="KHK98840.1"/>
    </source>
</evidence>
<proteinExistence type="predicted"/>
<protein>
    <recommendedName>
        <fullName evidence="2">CobQ/CobB/MinD/ParA nucleotide binding domain-containing protein</fullName>
    </recommendedName>
</protein>
<reference evidence="3 4" key="1">
    <citation type="submission" date="2014-11" db="EMBL/GenBank/DDBJ databases">
        <title>Genome sequence of Microbacterium mangrovi MUSC 115(T).</title>
        <authorList>
            <person name="Lee L.-H."/>
        </authorList>
    </citation>
    <scope>NUCLEOTIDE SEQUENCE [LARGE SCALE GENOMIC DNA]</scope>
    <source>
        <strain evidence="3 4">MUSC 115</strain>
    </source>
</reference>
<accession>A0A0B2A6Y5</accession>
<dbReference type="AlphaFoldDB" id="A0A0B2A6Y5"/>
<dbReference type="PANTHER" id="PTHR43384:SF14">
    <property type="entry name" value="ESX-1 SECRETION-ASSOCIATED PROTEIN ESPI"/>
    <property type="match status" value="1"/>
</dbReference>
<dbReference type="GO" id="GO:0009898">
    <property type="term" value="C:cytoplasmic side of plasma membrane"/>
    <property type="evidence" value="ECO:0007669"/>
    <property type="project" value="TreeGrafter"/>
</dbReference>
<dbReference type="Proteomes" id="UP000031030">
    <property type="component" value="Unassembled WGS sequence"/>
</dbReference>
<dbReference type="PANTHER" id="PTHR43384">
    <property type="entry name" value="SEPTUM SITE-DETERMINING PROTEIN MIND HOMOLOG, CHLOROPLASTIC-RELATED"/>
    <property type="match status" value="1"/>
</dbReference>
<organism evidence="3 4">
    <name type="scientific">Microbacterium mangrovi</name>
    <dbReference type="NCBI Taxonomy" id="1348253"/>
    <lineage>
        <taxon>Bacteria</taxon>
        <taxon>Bacillati</taxon>
        <taxon>Actinomycetota</taxon>
        <taxon>Actinomycetes</taxon>
        <taxon>Micrococcales</taxon>
        <taxon>Microbacteriaceae</taxon>
        <taxon>Microbacterium</taxon>
    </lineage>
</organism>
<dbReference type="InterPro" id="IPR002586">
    <property type="entry name" value="CobQ/CobB/MinD/ParA_Nub-bd_dom"/>
</dbReference>
<evidence type="ECO:0000259" key="2">
    <source>
        <dbReference type="Pfam" id="PF01656"/>
    </source>
</evidence>
<keyword evidence="4" id="KW-1185">Reference proteome</keyword>
<dbReference type="RefSeq" id="WP_039397750.1">
    <property type="nucleotide sequence ID" value="NZ_JTDK01000006.1"/>
</dbReference>
<dbReference type="InterPro" id="IPR050625">
    <property type="entry name" value="ParA/MinD_ATPase"/>
</dbReference>
<feature type="region of interest" description="Disordered" evidence="1">
    <location>
        <begin position="87"/>
        <end position="130"/>
    </location>
</feature>
<gene>
    <name evidence="3" type="ORF">LK09_08180</name>
</gene>
<dbReference type="STRING" id="1348253.LK09_08180"/>
<dbReference type="Gene3D" id="3.40.50.300">
    <property type="entry name" value="P-loop containing nucleotide triphosphate hydrolases"/>
    <property type="match status" value="1"/>
</dbReference>
<name>A0A0B2A6Y5_9MICO</name>
<comment type="caution">
    <text evidence="3">The sequence shown here is derived from an EMBL/GenBank/DDBJ whole genome shotgun (WGS) entry which is preliminary data.</text>
</comment>
<dbReference type="Pfam" id="PF01656">
    <property type="entry name" value="CbiA"/>
    <property type="match status" value="1"/>
</dbReference>
<dbReference type="InterPro" id="IPR027417">
    <property type="entry name" value="P-loop_NTPase"/>
</dbReference>
<dbReference type="GO" id="GO:0005524">
    <property type="term" value="F:ATP binding"/>
    <property type="evidence" value="ECO:0007669"/>
    <property type="project" value="TreeGrafter"/>
</dbReference>
<dbReference type="GO" id="GO:0051782">
    <property type="term" value="P:negative regulation of cell division"/>
    <property type="evidence" value="ECO:0007669"/>
    <property type="project" value="TreeGrafter"/>
</dbReference>
<dbReference type="GO" id="GO:0016887">
    <property type="term" value="F:ATP hydrolysis activity"/>
    <property type="evidence" value="ECO:0007669"/>
    <property type="project" value="TreeGrafter"/>
</dbReference>
<sequence length="446" mass="47372">MSTSTNPGLRVFVHGDTATVIDGDGGTSTVTPAGDQDVRQAVVTHAARLAQQSGETIELTTSGDRGAHHLLVEPDGHIHPIEQPAVDLQHDDDRNSGRATTPPADSRRPALTPEELEPAGEKSAEGDGQLAPRLAADVPNETSTDRTSFISTGTPAALVPSSGFRGFLRNLGLVRTPSPADVARLERIRLISAQWAGPRMIAVVNGKGGVGKTPTTAMLAAVYARYGGGSVLAFDNNDTRGTLGWRTEQGTHEATITDLLAAAPQLTAAPTSAMAAFIHHQTDDRYDVLRSNPRVLSAEQRLTMPEFDTLVGTVTRGYRLVVFDSGNDESADRWLRMVDWAGQLVVPTLASPESAESAALLLEALAARDERSAMLARNAVVVITLAEPTGNADVARLVATFRDLARAVTVIPFDPALKAGALRFGTLRPRTQQAWVETAAHAVEKF</sequence>
<evidence type="ECO:0000256" key="1">
    <source>
        <dbReference type="SAM" id="MobiDB-lite"/>
    </source>
</evidence>
<feature type="domain" description="CobQ/CobB/MinD/ParA nucleotide binding" evidence="2">
    <location>
        <begin position="201"/>
        <end position="417"/>
    </location>
</feature>
<dbReference type="GO" id="GO:0005829">
    <property type="term" value="C:cytosol"/>
    <property type="evidence" value="ECO:0007669"/>
    <property type="project" value="TreeGrafter"/>
</dbReference>
<dbReference type="SUPFAM" id="SSF52540">
    <property type="entry name" value="P-loop containing nucleoside triphosphate hydrolases"/>
    <property type="match status" value="1"/>
</dbReference>